<organism evidence="1">
    <name type="scientific">Eutreptiella gymnastica</name>
    <dbReference type="NCBI Taxonomy" id="73025"/>
    <lineage>
        <taxon>Eukaryota</taxon>
        <taxon>Discoba</taxon>
        <taxon>Euglenozoa</taxon>
        <taxon>Euglenida</taxon>
        <taxon>Spirocuta</taxon>
        <taxon>Euglenophyceae</taxon>
        <taxon>Eutreptiales</taxon>
        <taxon>Eutreptiaceae</taxon>
        <taxon>Eutreptiella</taxon>
    </lineage>
</organism>
<sequence length="112" mass="12162">MQNQEPHGLPHPHRTMQFVGGTQNVKRVGKHNHSPVQTKKRCYNCLRVSAKLQNIPKPSPWSWIVKRVPVAGGHLHTIPGWFGAIGGACICVGGNSVQPTVVPSKAQVFGPC</sequence>
<reference evidence="1" key="1">
    <citation type="submission" date="2021-01" db="EMBL/GenBank/DDBJ databases">
        <authorList>
            <person name="Corre E."/>
            <person name="Pelletier E."/>
            <person name="Niang G."/>
            <person name="Scheremetjew M."/>
            <person name="Finn R."/>
            <person name="Kale V."/>
            <person name="Holt S."/>
            <person name="Cochrane G."/>
            <person name="Meng A."/>
            <person name="Brown T."/>
            <person name="Cohen L."/>
        </authorList>
    </citation>
    <scope>NUCLEOTIDE SEQUENCE</scope>
    <source>
        <strain evidence="1">NIES-381</strain>
    </source>
</reference>
<name>A0A7S1NNT6_9EUGL</name>
<dbReference type="EMBL" id="HBGA01114295">
    <property type="protein sequence ID" value="CAD9031455.1"/>
    <property type="molecule type" value="Transcribed_RNA"/>
</dbReference>
<gene>
    <name evidence="1" type="ORF">EGYM00392_LOCUS42597</name>
</gene>
<proteinExistence type="predicted"/>
<accession>A0A7S1NNT6</accession>
<dbReference type="AlphaFoldDB" id="A0A7S1NNT6"/>
<protein>
    <submittedName>
        <fullName evidence="1">Uncharacterized protein</fullName>
    </submittedName>
</protein>
<evidence type="ECO:0000313" key="1">
    <source>
        <dbReference type="EMBL" id="CAD9031455.1"/>
    </source>
</evidence>